<gene>
    <name evidence="2" type="ORF">OJ996_14655</name>
</gene>
<keyword evidence="3" id="KW-1185">Reference proteome</keyword>
<evidence type="ECO:0000313" key="3">
    <source>
        <dbReference type="Proteomes" id="UP001165653"/>
    </source>
</evidence>
<dbReference type="InterPro" id="IPR044922">
    <property type="entry name" value="DUF2063_N_sf"/>
</dbReference>
<dbReference type="Gene3D" id="1.10.150.690">
    <property type="entry name" value="DUF2063"/>
    <property type="match status" value="1"/>
</dbReference>
<dbReference type="Pfam" id="PF09836">
    <property type="entry name" value="DUF2063"/>
    <property type="match status" value="1"/>
</dbReference>
<protein>
    <submittedName>
        <fullName evidence="2">DNA-binding domain-containing protein</fullName>
    </submittedName>
</protein>
<reference evidence="2" key="1">
    <citation type="submission" date="2022-10" db="EMBL/GenBank/DDBJ databases">
        <title>Luteolibacter sp. GHJ8, whole genome shotgun sequencing project.</title>
        <authorList>
            <person name="Zhao G."/>
            <person name="Shen L."/>
        </authorList>
    </citation>
    <scope>NUCLEOTIDE SEQUENCE</scope>
    <source>
        <strain evidence="2">GHJ8</strain>
    </source>
</reference>
<dbReference type="InterPro" id="IPR018640">
    <property type="entry name" value="DUF2063"/>
</dbReference>
<comment type="caution">
    <text evidence="2">The sequence shown here is derived from an EMBL/GenBank/DDBJ whole genome shotgun (WGS) entry which is preliminary data.</text>
</comment>
<evidence type="ECO:0000313" key="2">
    <source>
        <dbReference type="EMBL" id="MCW1914825.1"/>
    </source>
</evidence>
<name>A0ABT3G6G2_9BACT</name>
<dbReference type="RefSeq" id="WP_264514359.1">
    <property type="nucleotide sequence ID" value="NZ_JAPDDR010000007.1"/>
</dbReference>
<dbReference type="EMBL" id="JAPDDR010000007">
    <property type="protein sequence ID" value="MCW1914825.1"/>
    <property type="molecule type" value="Genomic_DNA"/>
</dbReference>
<proteinExistence type="predicted"/>
<keyword evidence="2" id="KW-0238">DNA-binding</keyword>
<dbReference type="Proteomes" id="UP001165653">
    <property type="component" value="Unassembled WGS sequence"/>
</dbReference>
<sequence>MRPLEQIQREFFAALQMPLRGSSRRSTHLPPTDEGHSTEFLTKAEELMAGGENLSPAERLELYHRQYWFRVLESVAEDFPHLRRMAGEQKFWEMLEAYLQAYPSGSFTLRHLGRSVAKFISGWQGLDPTQRLWFAALAELEYAAMEVFEAEEREPLAANQLGSAELELQPHVRLIEIPVAADRCMSASKFEPTDEITTHVAVWRGPKGAHQVRLDPTEFILLERLRRGGKLADLFAEPVEPEPTPEEVQQWFSEWQSRGWITTRGSEVIEIKAGDEEDWRGVDKMGSQAVAMDE</sequence>
<accession>A0ABT3G6G2</accession>
<dbReference type="GO" id="GO:0003677">
    <property type="term" value="F:DNA binding"/>
    <property type="evidence" value="ECO:0007669"/>
    <property type="project" value="UniProtKB-KW"/>
</dbReference>
<feature type="domain" description="Putative DNA-binding" evidence="1">
    <location>
        <begin position="7"/>
        <end position="120"/>
    </location>
</feature>
<evidence type="ECO:0000259" key="1">
    <source>
        <dbReference type="Pfam" id="PF09836"/>
    </source>
</evidence>
<organism evidence="2 3">
    <name type="scientific">Luteolibacter rhizosphaerae</name>
    <dbReference type="NCBI Taxonomy" id="2989719"/>
    <lineage>
        <taxon>Bacteria</taxon>
        <taxon>Pseudomonadati</taxon>
        <taxon>Verrucomicrobiota</taxon>
        <taxon>Verrucomicrobiia</taxon>
        <taxon>Verrucomicrobiales</taxon>
        <taxon>Verrucomicrobiaceae</taxon>
        <taxon>Luteolibacter</taxon>
    </lineage>
</organism>